<dbReference type="GO" id="GO:0010181">
    <property type="term" value="F:FMN binding"/>
    <property type="evidence" value="ECO:0007669"/>
    <property type="project" value="InterPro"/>
</dbReference>
<feature type="binding site" evidence="7">
    <location>
        <position position="126"/>
    </location>
    <ligand>
        <name>glyoxylate</name>
        <dbReference type="ChEBI" id="CHEBI:36655"/>
    </ligand>
</feature>
<organism evidence="9 10">
    <name type="scientific">Rhizorhabdus dicambivorans</name>
    <dbReference type="NCBI Taxonomy" id="1850238"/>
    <lineage>
        <taxon>Bacteria</taxon>
        <taxon>Pseudomonadati</taxon>
        <taxon>Pseudomonadota</taxon>
        <taxon>Alphaproteobacteria</taxon>
        <taxon>Sphingomonadales</taxon>
        <taxon>Sphingomonadaceae</taxon>
        <taxon>Rhizorhabdus</taxon>
    </lineage>
</organism>
<keyword evidence="3 7" id="KW-0288">FMN</keyword>
<comment type="cofactor">
    <cofactor evidence="1">
        <name>FMN</name>
        <dbReference type="ChEBI" id="CHEBI:58210"/>
    </cofactor>
</comment>
<dbReference type="Proteomes" id="UP000218934">
    <property type="component" value="Unassembled WGS sequence"/>
</dbReference>
<evidence type="ECO:0000259" key="8">
    <source>
        <dbReference type="PROSITE" id="PS51349"/>
    </source>
</evidence>
<dbReference type="PROSITE" id="PS51349">
    <property type="entry name" value="FMN_HYDROXY_ACID_DH_2"/>
    <property type="match status" value="1"/>
</dbReference>
<dbReference type="InterPro" id="IPR013785">
    <property type="entry name" value="Aldolase_TIM"/>
</dbReference>
<evidence type="ECO:0000256" key="5">
    <source>
        <dbReference type="ARBA" id="ARBA00024042"/>
    </source>
</evidence>
<protein>
    <submittedName>
        <fullName evidence="9">Alpha-hydroxy-acid oxidizing protein</fullName>
    </submittedName>
</protein>
<dbReference type="AlphaFoldDB" id="A0A2A4FRD1"/>
<dbReference type="KEGG" id="rdi:CMV14_05135"/>
<dbReference type="EMBL" id="NWUF01000024">
    <property type="protein sequence ID" value="PCE40717.1"/>
    <property type="molecule type" value="Genomic_DNA"/>
</dbReference>
<evidence type="ECO:0000256" key="4">
    <source>
        <dbReference type="ARBA" id="ARBA00023002"/>
    </source>
</evidence>
<dbReference type="OrthoDB" id="9770452at2"/>
<proteinExistence type="inferred from homology"/>
<feature type="active site" description="Proton acceptor" evidence="6">
    <location>
        <position position="277"/>
    </location>
</feature>
<dbReference type="GO" id="GO:0004459">
    <property type="term" value="F:L-lactate dehydrogenase (NAD+) activity"/>
    <property type="evidence" value="ECO:0007669"/>
    <property type="project" value="TreeGrafter"/>
</dbReference>
<evidence type="ECO:0000256" key="1">
    <source>
        <dbReference type="ARBA" id="ARBA00001917"/>
    </source>
</evidence>
<dbReference type="InterPro" id="IPR037396">
    <property type="entry name" value="FMN_HAD"/>
</dbReference>
<keyword evidence="2 7" id="KW-0285">Flavoprotein</keyword>
<feature type="binding site" evidence="7">
    <location>
        <position position="277"/>
    </location>
    <ligand>
        <name>glyoxylate</name>
        <dbReference type="ChEBI" id="CHEBI:36655"/>
    </ligand>
</feature>
<accession>A0A2A4FRD1</accession>
<evidence type="ECO:0000313" key="10">
    <source>
        <dbReference type="Proteomes" id="UP000218934"/>
    </source>
</evidence>
<feature type="domain" description="FMN hydroxy acid dehydrogenase" evidence="8">
    <location>
        <begin position="1"/>
        <end position="382"/>
    </location>
</feature>
<comment type="similarity">
    <text evidence="5">Belongs to the FMN-dependent alpha-hydroxy acid dehydrogenase family.</text>
</comment>
<feature type="binding site" evidence="7">
    <location>
        <position position="275"/>
    </location>
    <ligand>
        <name>FMN</name>
        <dbReference type="ChEBI" id="CHEBI:58210"/>
    </ligand>
</feature>
<dbReference type="PANTHER" id="PTHR10578:SF107">
    <property type="entry name" value="2-HYDROXYACID OXIDASE 1"/>
    <property type="match status" value="1"/>
</dbReference>
<evidence type="ECO:0000256" key="7">
    <source>
        <dbReference type="PIRSR" id="PIRSR000138-2"/>
    </source>
</evidence>
<dbReference type="InterPro" id="IPR000262">
    <property type="entry name" value="FMN-dep_DH"/>
</dbReference>
<reference evidence="9 10" key="1">
    <citation type="submission" date="2017-09" db="EMBL/GenBank/DDBJ databases">
        <title>The Catabolism of 3,6-Dichlorosalicylic acid is Initiated by the Cytochrome P450 Monooxygenase DsmABC in Rhizorhabdus dicambivorans Ndbn-20.</title>
        <authorList>
            <person name="Na L."/>
        </authorList>
    </citation>
    <scope>NUCLEOTIDE SEQUENCE [LARGE SCALE GENOMIC DNA]</scope>
    <source>
        <strain evidence="9 10">Ndbn-20m</strain>
    </source>
</reference>
<dbReference type="GO" id="GO:0009060">
    <property type="term" value="P:aerobic respiration"/>
    <property type="evidence" value="ECO:0007669"/>
    <property type="project" value="TreeGrafter"/>
</dbReference>
<dbReference type="CDD" id="cd02809">
    <property type="entry name" value="alpha_hydroxyacid_oxid_FMN"/>
    <property type="match status" value="1"/>
</dbReference>
<evidence type="ECO:0000256" key="6">
    <source>
        <dbReference type="PIRSR" id="PIRSR000138-1"/>
    </source>
</evidence>
<evidence type="ECO:0000256" key="3">
    <source>
        <dbReference type="ARBA" id="ARBA00022643"/>
    </source>
</evidence>
<name>A0A2A4FRD1_9SPHN</name>
<dbReference type="PANTHER" id="PTHR10578">
    <property type="entry name" value="S -2-HYDROXY-ACID OXIDASE-RELATED"/>
    <property type="match status" value="1"/>
</dbReference>
<keyword evidence="4" id="KW-0560">Oxidoreductase</keyword>
<dbReference type="InterPro" id="IPR012133">
    <property type="entry name" value="Alpha-hydoxy_acid_DH_FMN"/>
</dbReference>
<gene>
    <name evidence="9" type="ORF">COO09_19035</name>
</gene>
<dbReference type="GO" id="GO:0005886">
    <property type="term" value="C:plasma membrane"/>
    <property type="evidence" value="ECO:0007669"/>
    <property type="project" value="TreeGrafter"/>
</dbReference>
<sequence length="382" mass="41434">MTIGDLKEIARRRTPEFAFVPVETGGDDGSGPVRNADAFRKHLLSAHALVDCSAVNQQVTLFGKTYSSSFGISAVGFAGIMRRNAEQMLAEAAAEANIPFMLSSSSCASIEEIARIAPGNVWQQLYAARDSKITDDMLRRGADAGVDVLVFTVDAPAPMYNHWLVRAGLKLPAYVPPAKWPYVIWQALRHPGWSWEHGSRGGLPRADSWAPYSPPGASANEIARRSWSQTPTFHEWPEVERLRKLWPGKLVIKGIMRAEDASRALDLGADAVIVSNHGGNKLDCMPASIDVLPAIARHVGDRARLLFDGGIRRGSNLLVAHGLGAHFCMVGRATLYGVMAGGTEGALRAIEILRSEVQRDLAMIGCPDIAKMNASFLHHRVG</sequence>
<feature type="binding site" evidence="7">
    <location>
        <position position="124"/>
    </location>
    <ligand>
        <name>FMN</name>
        <dbReference type="ChEBI" id="CHEBI:58210"/>
    </ligand>
</feature>
<keyword evidence="10" id="KW-1185">Reference proteome</keyword>
<feature type="binding site" evidence="7">
    <location>
        <begin position="74"/>
        <end position="76"/>
    </location>
    <ligand>
        <name>FMN</name>
        <dbReference type="ChEBI" id="CHEBI:58210"/>
    </ligand>
</feature>
<feature type="binding site" evidence="7">
    <location>
        <begin position="331"/>
        <end position="332"/>
    </location>
    <ligand>
        <name>FMN</name>
        <dbReference type="ChEBI" id="CHEBI:58210"/>
    </ligand>
</feature>
<comment type="caution">
    <text evidence="9">The sequence shown here is derived from an EMBL/GenBank/DDBJ whole genome shotgun (WGS) entry which is preliminary data.</text>
</comment>
<evidence type="ECO:0000313" key="9">
    <source>
        <dbReference type="EMBL" id="PCE40717.1"/>
    </source>
</evidence>
<dbReference type="PIRSF" id="PIRSF000138">
    <property type="entry name" value="Al-hdrx_acd_dh"/>
    <property type="match status" value="1"/>
</dbReference>
<feature type="binding site" evidence="7">
    <location>
        <begin position="308"/>
        <end position="312"/>
    </location>
    <ligand>
        <name>FMN</name>
        <dbReference type="ChEBI" id="CHEBI:58210"/>
    </ligand>
</feature>
<dbReference type="Pfam" id="PF01070">
    <property type="entry name" value="FMN_dh"/>
    <property type="match status" value="1"/>
</dbReference>
<feature type="binding site" evidence="7">
    <location>
        <position position="103"/>
    </location>
    <ligand>
        <name>FMN</name>
        <dbReference type="ChEBI" id="CHEBI:58210"/>
    </ligand>
</feature>
<dbReference type="Gene3D" id="3.20.20.70">
    <property type="entry name" value="Aldolase class I"/>
    <property type="match status" value="1"/>
</dbReference>
<feature type="binding site" evidence="7">
    <location>
        <position position="253"/>
    </location>
    <ligand>
        <name>FMN</name>
        <dbReference type="ChEBI" id="CHEBI:58210"/>
    </ligand>
</feature>
<feature type="binding site" evidence="7">
    <location>
        <position position="152"/>
    </location>
    <ligand>
        <name>FMN</name>
        <dbReference type="ChEBI" id="CHEBI:58210"/>
    </ligand>
</feature>
<dbReference type="SUPFAM" id="SSF51395">
    <property type="entry name" value="FMN-linked oxidoreductases"/>
    <property type="match status" value="1"/>
</dbReference>
<evidence type="ECO:0000256" key="2">
    <source>
        <dbReference type="ARBA" id="ARBA00022630"/>
    </source>
</evidence>